<dbReference type="AlphaFoldDB" id="A0A4W5P6N0"/>
<sequence>MTICFVFSHLYHYYIHGLNGNDMKASNRNSDCVSNIDIQISLLEKFPKIPRMVNLREIDNDMQTLYINTSADTFEFKACTDVDGIVEGVLRYHPFLYDRETYPEDPYAIPATEEDDDSIVLNQARGKRPIFECFWNGRLIPYTTVSE</sequence>
<protein>
    <recommendedName>
        <fullName evidence="1">SMCHD1 ribosomal S5 domain-containing protein</fullName>
    </recommendedName>
</protein>
<name>A0A4W5P6N0_9TELE</name>
<evidence type="ECO:0000313" key="3">
    <source>
        <dbReference type="Proteomes" id="UP000314982"/>
    </source>
</evidence>
<feature type="domain" description="SMCHD1 ribosomal S5" evidence="1">
    <location>
        <begin position="60"/>
        <end position="147"/>
    </location>
</feature>
<dbReference type="GO" id="GO:0006302">
    <property type="term" value="P:double-strand break repair"/>
    <property type="evidence" value="ECO:0007669"/>
    <property type="project" value="InterPro"/>
</dbReference>
<accession>A0A4W5P6N0</accession>
<dbReference type="GeneTree" id="ENSGT00390000006950"/>
<dbReference type="Pfam" id="PF22899">
    <property type="entry name" value="SMCHD1_S5"/>
    <property type="match status" value="1"/>
</dbReference>
<dbReference type="InterPro" id="IPR055109">
    <property type="entry name" value="SMCHD1_S5"/>
</dbReference>
<keyword evidence="3" id="KW-1185">Reference proteome</keyword>
<evidence type="ECO:0000313" key="2">
    <source>
        <dbReference type="Ensembl" id="ENSHHUP00000056689.1"/>
    </source>
</evidence>
<organism evidence="2 3">
    <name type="scientific">Hucho hucho</name>
    <name type="common">huchen</name>
    <dbReference type="NCBI Taxonomy" id="62062"/>
    <lineage>
        <taxon>Eukaryota</taxon>
        <taxon>Metazoa</taxon>
        <taxon>Chordata</taxon>
        <taxon>Craniata</taxon>
        <taxon>Vertebrata</taxon>
        <taxon>Euteleostomi</taxon>
        <taxon>Actinopterygii</taxon>
        <taxon>Neopterygii</taxon>
        <taxon>Teleostei</taxon>
        <taxon>Protacanthopterygii</taxon>
        <taxon>Salmoniformes</taxon>
        <taxon>Salmonidae</taxon>
        <taxon>Salmoninae</taxon>
        <taxon>Hucho</taxon>
    </lineage>
</organism>
<dbReference type="InterPro" id="IPR038892">
    <property type="entry name" value="SMCHD1"/>
</dbReference>
<proteinExistence type="predicted"/>
<dbReference type="PANTHER" id="PTHR22640">
    <property type="entry name" value="STRUCTURAL MAINTENANCE OF CHROMOSOMES FLEXIBLE HINGE DOMAIN-CONTAINING PROTEIN 1"/>
    <property type="match status" value="1"/>
</dbReference>
<reference evidence="2" key="3">
    <citation type="submission" date="2025-09" db="UniProtKB">
        <authorList>
            <consortium name="Ensembl"/>
        </authorList>
    </citation>
    <scope>IDENTIFICATION</scope>
</reference>
<dbReference type="Proteomes" id="UP000314982">
    <property type="component" value="Unassembled WGS sequence"/>
</dbReference>
<evidence type="ECO:0000259" key="1">
    <source>
        <dbReference type="Pfam" id="PF22899"/>
    </source>
</evidence>
<reference evidence="2" key="2">
    <citation type="submission" date="2025-08" db="UniProtKB">
        <authorList>
            <consortium name="Ensembl"/>
        </authorList>
    </citation>
    <scope>IDENTIFICATION</scope>
</reference>
<dbReference type="Ensembl" id="ENSHHUT00000058643.1">
    <property type="protein sequence ID" value="ENSHHUP00000056689.1"/>
    <property type="gene ID" value="ENSHHUG00000033829.1"/>
</dbReference>
<reference evidence="3" key="1">
    <citation type="submission" date="2018-06" db="EMBL/GenBank/DDBJ databases">
        <title>Genome assembly of Danube salmon.</title>
        <authorList>
            <person name="Macqueen D.J."/>
            <person name="Gundappa M.K."/>
        </authorList>
    </citation>
    <scope>NUCLEOTIDE SEQUENCE [LARGE SCALE GENOMIC DNA]</scope>
</reference>
<dbReference type="PANTHER" id="PTHR22640:SF2">
    <property type="entry name" value="STRUCTURAL MAINTENANCE OF CHROMOSOMES FLEXIBLE HINGE DOMAIN-CONTAINING PROTEIN 1"/>
    <property type="match status" value="1"/>
</dbReference>